<name>A0A9C6TXX1_FRAOC</name>
<evidence type="ECO:0000313" key="4">
    <source>
        <dbReference type="RefSeq" id="XP_052124395.1"/>
    </source>
</evidence>
<dbReference type="Proteomes" id="UP000504606">
    <property type="component" value="Unplaced"/>
</dbReference>
<protein>
    <submittedName>
        <fullName evidence="4">Uncharacterized protein LOC113203918</fullName>
    </submittedName>
</protein>
<feature type="region of interest" description="Disordered" evidence="1">
    <location>
        <begin position="168"/>
        <end position="227"/>
    </location>
</feature>
<feature type="compositionally biased region" description="Gly residues" evidence="1">
    <location>
        <begin position="183"/>
        <end position="200"/>
    </location>
</feature>
<evidence type="ECO:0000313" key="3">
    <source>
        <dbReference type="Proteomes" id="UP000504606"/>
    </source>
</evidence>
<evidence type="ECO:0000256" key="2">
    <source>
        <dbReference type="SAM" id="SignalP"/>
    </source>
</evidence>
<sequence length="486" mass="52967">MFPSQGWPQRPSLSWLLVFVATFWCVAGQENAGMTISPSLVECYSNASLLSGDALPTFGIGQLIDLIRKVENSPYTRLDLRSMAVQLTHRFRQDGIRRDPRTMASEGVIPYTPAGPEFFRHTILLKMLIPGNAYNFPNASLTTAEQCALHFMLSSTVDDIQRNNEDSECSNLRNYETDVSGSSTGGGASGYRQPGGGGYSSGVSWNSRRYPQQSTRGPRRSRREAAAGLESDVEILDPTLEAEVNKAKYTNYAHSRCPIQGGVVFTPWGAVSAGTVIAGIAAGLVPQTVSTRDLAVAIQRSKYFTSRASRPGMSSADTLGSINNKWAATFSGDLAQVALLQGPQDPTRMAVGLPAGWTSTLEPKKYYLSQPVDGAMSEADVRGCIDGMLLGSNVNDWYSRSRSNLRLSQLLDMYYSERGVFDRNTRACLRRERIGDVATTTALDAQTEAFSKFYGANNPITVTMSDDVITSLSDTAVNKLQSFIRT</sequence>
<dbReference type="KEGG" id="foc:113203918"/>
<feature type="compositionally biased region" description="Polar residues" evidence="1">
    <location>
        <begin position="169"/>
        <end position="179"/>
    </location>
</feature>
<dbReference type="GeneID" id="113203918"/>
<organism evidence="3 4">
    <name type="scientific">Frankliniella occidentalis</name>
    <name type="common">Western flower thrips</name>
    <name type="synonym">Euthrips occidentalis</name>
    <dbReference type="NCBI Taxonomy" id="133901"/>
    <lineage>
        <taxon>Eukaryota</taxon>
        <taxon>Metazoa</taxon>
        <taxon>Ecdysozoa</taxon>
        <taxon>Arthropoda</taxon>
        <taxon>Hexapoda</taxon>
        <taxon>Insecta</taxon>
        <taxon>Pterygota</taxon>
        <taxon>Neoptera</taxon>
        <taxon>Paraneoptera</taxon>
        <taxon>Thysanoptera</taxon>
        <taxon>Terebrantia</taxon>
        <taxon>Thripoidea</taxon>
        <taxon>Thripidae</taxon>
        <taxon>Frankliniella</taxon>
    </lineage>
</organism>
<keyword evidence="2" id="KW-0732">Signal</keyword>
<keyword evidence="3" id="KW-1185">Reference proteome</keyword>
<feature type="compositionally biased region" description="Polar residues" evidence="1">
    <location>
        <begin position="201"/>
        <end position="216"/>
    </location>
</feature>
<proteinExistence type="predicted"/>
<dbReference type="AlphaFoldDB" id="A0A9C6TXX1"/>
<dbReference type="OrthoDB" id="10256829at2759"/>
<accession>A0A9C6TXX1</accession>
<reference evidence="4" key="1">
    <citation type="submission" date="2025-08" db="UniProtKB">
        <authorList>
            <consortium name="RefSeq"/>
        </authorList>
    </citation>
    <scope>IDENTIFICATION</scope>
    <source>
        <tissue evidence="4">Whole organism</tissue>
    </source>
</reference>
<gene>
    <name evidence="4" type="primary">LOC113203918</name>
</gene>
<evidence type="ECO:0000256" key="1">
    <source>
        <dbReference type="SAM" id="MobiDB-lite"/>
    </source>
</evidence>
<feature type="signal peptide" evidence="2">
    <location>
        <begin position="1"/>
        <end position="28"/>
    </location>
</feature>
<dbReference type="RefSeq" id="XP_052124395.1">
    <property type="nucleotide sequence ID" value="XM_052268435.1"/>
</dbReference>
<feature type="chain" id="PRO_5039219332" evidence="2">
    <location>
        <begin position="29"/>
        <end position="486"/>
    </location>
</feature>